<dbReference type="PROSITE" id="PS00938">
    <property type="entry name" value="IF3"/>
    <property type="match status" value="1"/>
</dbReference>
<keyword evidence="3 4" id="KW-0648">Protein biosynthesis</keyword>
<dbReference type="Pfam" id="PF00707">
    <property type="entry name" value="IF3_C"/>
    <property type="match status" value="1"/>
</dbReference>
<feature type="domain" description="Translation initiation factor 3 N-terminal" evidence="8">
    <location>
        <begin position="18"/>
        <end position="86"/>
    </location>
</feature>
<dbReference type="AlphaFoldDB" id="A0A928DPB6"/>
<dbReference type="Gene3D" id="3.30.110.10">
    <property type="entry name" value="Translation initiation factor 3 (IF-3), C-terminal domain"/>
    <property type="match status" value="1"/>
</dbReference>
<evidence type="ECO:0000256" key="5">
    <source>
        <dbReference type="NCBIfam" id="TIGR00168"/>
    </source>
</evidence>
<evidence type="ECO:0000313" key="9">
    <source>
        <dbReference type="EMBL" id="MBE6420990.1"/>
    </source>
</evidence>
<evidence type="ECO:0000256" key="6">
    <source>
        <dbReference type="RuleBase" id="RU000646"/>
    </source>
</evidence>
<dbReference type="InterPro" id="IPR019813">
    <property type="entry name" value="Translation_initiation_fac3_CS"/>
</dbReference>
<evidence type="ECO:0000313" key="10">
    <source>
        <dbReference type="Proteomes" id="UP000725649"/>
    </source>
</evidence>
<dbReference type="InterPro" id="IPR019815">
    <property type="entry name" value="Translation_initiation_fac_3_C"/>
</dbReference>
<dbReference type="GO" id="GO:0043022">
    <property type="term" value="F:ribosome binding"/>
    <property type="evidence" value="ECO:0007669"/>
    <property type="project" value="TreeGrafter"/>
</dbReference>
<dbReference type="NCBIfam" id="TIGR00168">
    <property type="entry name" value="infC"/>
    <property type="match status" value="1"/>
</dbReference>
<reference evidence="9" key="1">
    <citation type="submission" date="2019-04" db="EMBL/GenBank/DDBJ databases">
        <title>Evolution of Biomass-Degrading Anaerobic Consortia Revealed by Metagenomics.</title>
        <authorList>
            <person name="Peng X."/>
        </authorList>
    </citation>
    <scope>NUCLEOTIDE SEQUENCE</scope>
    <source>
        <strain evidence="9">SIG66</strain>
    </source>
</reference>
<comment type="caution">
    <text evidence="9">The sequence shown here is derived from an EMBL/GenBank/DDBJ whole genome shotgun (WGS) entry which is preliminary data.</text>
</comment>
<comment type="similarity">
    <text evidence="1 4 6">Belongs to the IF-3 family.</text>
</comment>
<dbReference type="InterPro" id="IPR019814">
    <property type="entry name" value="Translation_initiation_fac_3_N"/>
</dbReference>
<dbReference type="InterPro" id="IPR001288">
    <property type="entry name" value="Translation_initiation_fac_3"/>
</dbReference>
<gene>
    <name evidence="4" type="primary">infC</name>
    <name evidence="9" type="ORF">E7027_02460</name>
</gene>
<accession>A0A928DPB6</accession>
<comment type="subunit">
    <text evidence="4 6">Monomer.</text>
</comment>
<dbReference type="InterPro" id="IPR036788">
    <property type="entry name" value="T_IF-3_C_sf"/>
</dbReference>
<dbReference type="InterPro" id="IPR036787">
    <property type="entry name" value="T_IF-3_N_sf"/>
</dbReference>
<keyword evidence="4" id="KW-0963">Cytoplasm</keyword>
<dbReference type="PANTHER" id="PTHR10938:SF0">
    <property type="entry name" value="TRANSLATION INITIATION FACTOR IF-3, MITOCHONDRIAL"/>
    <property type="match status" value="1"/>
</dbReference>
<name>A0A928DPB6_9BACT</name>
<sequence length="181" mass="20863">MARFDNRRTYKKDLYNRNQNIRAAEVRVIDSDGTMIGIKPIAEAIALAKEQELDLVEISPNAQPPVCKILDYNRYVYEQGKKAAEAKKKQAKVTMKELRIKSRIAPHDLDVKVRQIEDFLRKKDMVRFVVVFHGRENQHKDIGIQILNDTAKRLEPLANVDGGLQQMGNRMSMTFVPKNDK</sequence>
<dbReference type="Pfam" id="PF05198">
    <property type="entry name" value="IF3_N"/>
    <property type="match status" value="1"/>
</dbReference>
<dbReference type="Gene3D" id="3.10.20.80">
    <property type="entry name" value="Translation initiation factor 3 (IF-3), N-terminal domain"/>
    <property type="match status" value="1"/>
</dbReference>
<protein>
    <recommendedName>
        <fullName evidence="4 5">Translation initiation factor IF-3</fullName>
    </recommendedName>
</protein>
<dbReference type="GO" id="GO:0005737">
    <property type="term" value="C:cytoplasm"/>
    <property type="evidence" value="ECO:0007669"/>
    <property type="project" value="UniProtKB-SubCell"/>
</dbReference>
<evidence type="ECO:0000259" key="7">
    <source>
        <dbReference type="Pfam" id="PF00707"/>
    </source>
</evidence>
<dbReference type="FunFam" id="3.10.20.80:FF:000001">
    <property type="entry name" value="Translation initiation factor IF-3"/>
    <property type="match status" value="1"/>
</dbReference>
<dbReference type="Proteomes" id="UP000725649">
    <property type="component" value="Unassembled WGS sequence"/>
</dbReference>
<evidence type="ECO:0000256" key="3">
    <source>
        <dbReference type="ARBA" id="ARBA00022917"/>
    </source>
</evidence>
<organism evidence="9 10">
    <name type="scientific">Candidatus Avelusimicrobium gallicola</name>
    <dbReference type="NCBI Taxonomy" id="2562704"/>
    <lineage>
        <taxon>Bacteria</taxon>
        <taxon>Pseudomonadati</taxon>
        <taxon>Elusimicrobiota</taxon>
        <taxon>Elusimicrobia</taxon>
        <taxon>Elusimicrobiales</taxon>
        <taxon>Elusimicrobiaceae</taxon>
        <taxon>Candidatus Avelusimicrobium</taxon>
    </lineage>
</organism>
<evidence type="ECO:0000256" key="4">
    <source>
        <dbReference type="HAMAP-Rule" id="MF_00080"/>
    </source>
</evidence>
<dbReference type="SUPFAM" id="SSF55200">
    <property type="entry name" value="Translation initiation factor IF3, C-terminal domain"/>
    <property type="match status" value="1"/>
</dbReference>
<dbReference type="HAMAP" id="MF_00080">
    <property type="entry name" value="IF_3"/>
    <property type="match status" value="1"/>
</dbReference>
<feature type="domain" description="Translation initiation factor 3 C-terminal" evidence="7">
    <location>
        <begin position="93"/>
        <end position="178"/>
    </location>
</feature>
<dbReference type="PANTHER" id="PTHR10938">
    <property type="entry name" value="TRANSLATION INITIATION FACTOR IF-3"/>
    <property type="match status" value="1"/>
</dbReference>
<proteinExistence type="inferred from homology"/>
<dbReference type="GO" id="GO:0032790">
    <property type="term" value="P:ribosome disassembly"/>
    <property type="evidence" value="ECO:0007669"/>
    <property type="project" value="TreeGrafter"/>
</dbReference>
<evidence type="ECO:0000256" key="2">
    <source>
        <dbReference type="ARBA" id="ARBA00022540"/>
    </source>
</evidence>
<dbReference type="SUPFAM" id="SSF54364">
    <property type="entry name" value="Translation initiation factor IF3, N-terminal domain"/>
    <property type="match status" value="1"/>
</dbReference>
<keyword evidence="2 4" id="KW-0396">Initiation factor</keyword>
<comment type="function">
    <text evidence="4 6">IF-3 binds to the 30S ribosomal subunit and shifts the equilibrium between 70S ribosomes and their 50S and 30S subunits in favor of the free subunits, thus enhancing the availability of 30S subunits on which protein synthesis initiation begins.</text>
</comment>
<evidence type="ECO:0000256" key="1">
    <source>
        <dbReference type="ARBA" id="ARBA00005439"/>
    </source>
</evidence>
<dbReference type="EMBL" id="SUVG01000003">
    <property type="protein sequence ID" value="MBE6420990.1"/>
    <property type="molecule type" value="Genomic_DNA"/>
</dbReference>
<evidence type="ECO:0000259" key="8">
    <source>
        <dbReference type="Pfam" id="PF05198"/>
    </source>
</evidence>
<dbReference type="GO" id="GO:0003743">
    <property type="term" value="F:translation initiation factor activity"/>
    <property type="evidence" value="ECO:0007669"/>
    <property type="project" value="UniProtKB-UniRule"/>
</dbReference>
<comment type="subcellular location">
    <subcellularLocation>
        <location evidence="4 6">Cytoplasm</location>
    </subcellularLocation>
</comment>